<dbReference type="EMBL" id="LR796682">
    <property type="protein sequence ID" value="CAB4158657.1"/>
    <property type="molecule type" value="Genomic_DNA"/>
</dbReference>
<name>A0A6J5NIN2_9CAUD</name>
<accession>A0A6J5NIN2</accession>
<organism evidence="1">
    <name type="scientific">uncultured Caudovirales phage</name>
    <dbReference type="NCBI Taxonomy" id="2100421"/>
    <lineage>
        <taxon>Viruses</taxon>
        <taxon>Duplodnaviria</taxon>
        <taxon>Heunggongvirae</taxon>
        <taxon>Uroviricota</taxon>
        <taxon>Caudoviricetes</taxon>
        <taxon>Peduoviridae</taxon>
        <taxon>Maltschvirus</taxon>
        <taxon>Maltschvirus maltsch</taxon>
    </lineage>
</organism>
<gene>
    <name evidence="1" type="ORF">UFOVP706_22</name>
</gene>
<sequence>MSLNTIERIAREDESRAWIAINEWLARNVNRATDEQLVRALMIRDQLSGYTLVQGVY</sequence>
<proteinExistence type="predicted"/>
<reference evidence="1" key="1">
    <citation type="submission" date="2020-04" db="EMBL/GenBank/DDBJ databases">
        <authorList>
            <person name="Chiriac C."/>
            <person name="Salcher M."/>
            <person name="Ghai R."/>
            <person name="Kavagutti S V."/>
        </authorList>
    </citation>
    <scope>NUCLEOTIDE SEQUENCE</scope>
</reference>
<evidence type="ECO:0000313" key="1">
    <source>
        <dbReference type="EMBL" id="CAB4158657.1"/>
    </source>
</evidence>
<protein>
    <submittedName>
        <fullName evidence="1">Uncharacterized protein</fullName>
    </submittedName>
</protein>